<evidence type="ECO:0000313" key="3">
    <source>
        <dbReference type="EMBL" id="MCX7571275.1"/>
    </source>
</evidence>
<gene>
    <name evidence="3" type="ORF">OS242_15085</name>
</gene>
<evidence type="ECO:0000256" key="2">
    <source>
        <dbReference type="SAM" id="MobiDB-lite"/>
    </source>
</evidence>
<feature type="region of interest" description="Disordered" evidence="2">
    <location>
        <begin position="359"/>
        <end position="380"/>
    </location>
</feature>
<dbReference type="EMBL" id="JAPMLT010000009">
    <property type="protein sequence ID" value="MCX7571275.1"/>
    <property type="molecule type" value="Genomic_DNA"/>
</dbReference>
<organism evidence="3 4">
    <name type="scientific">Tumebacillus lacus</name>
    <dbReference type="NCBI Taxonomy" id="2995335"/>
    <lineage>
        <taxon>Bacteria</taxon>
        <taxon>Bacillati</taxon>
        <taxon>Bacillota</taxon>
        <taxon>Bacilli</taxon>
        <taxon>Bacillales</taxon>
        <taxon>Alicyclobacillaceae</taxon>
        <taxon>Tumebacillus</taxon>
    </lineage>
</organism>
<evidence type="ECO:0008006" key="5">
    <source>
        <dbReference type="Google" id="ProtNLM"/>
    </source>
</evidence>
<feature type="compositionally biased region" description="Acidic residues" evidence="2">
    <location>
        <begin position="366"/>
        <end position="375"/>
    </location>
</feature>
<dbReference type="Proteomes" id="UP001208017">
    <property type="component" value="Unassembled WGS sequence"/>
</dbReference>
<feature type="coiled-coil region" evidence="1">
    <location>
        <begin position="180"/>
        <end position="255"/>
    </location>
</feature>
<accession>A0ABT3X2Z1</accession>
<dbReference type="RefSeq" id="WP_267152517.1">
    <property type="nucleotide sequence ID" value="NZ_JAPMLT010000009.1"/>
</dbReference>
<proteinExistence type="predicted"/>
<keyword evidence="4" id="KW-1185">Reference proteome</keyword>
<evidence type="ECO:0000313" key="4">
    <source>
        <dbReference type="Proteomes" id="UP001208017"/>
    </source>
</evidence>
<comment type="caution">
    <text evidence="3">The sequence shown here is derived from an EMBL/GenBank/DDBJ whole genome shotgun (WGS) entry which is preliminary data.</text>
</comment>
<reference evidence="3 4" key="1">
    <citation type="submission" date="2022-11" db="EMBL/GenBank/DDBJ databases">
        <title>Study of microbial diversity in lake waters.</title>
        <authorList>
            <person name="Zhang J."/>
        </authorList>
    </citation>
    <scope>NUCLEOTIDE SEQUENCE [LARGE SCALE GENOMIC DNA]</scope>
    <source>
        <strain evidence="3 4">DT12</strain>
    </source>
</reference>
<name>A0ABT3X2Z1_9BACL</name>
<keyword evidence="1" id="KW-0175">Coiled coil</keyword>
<protein>
    <recommendedName>
        <fullName evidence="5">Replicative DNA helicase</fullName>
    </recommendedName>
</protein>
<sequence length="518" mass="60656">MRDALHDFHERMKNIAGFWPLFRLRELRKYQEFDLLALGVGVLLLILEHMLVGRLESDHNDVARFLQKTIEESYGQRLGEEEARDLAAYLLAALRNDGRAFEFTYKNLQTNEDDRHVFHLIENGTYHVASGQIRFKLSDGGLDLLFKTREMYKELRITISQILLRQQIEKGVFEDAMSTVAALGLDVRQLREEIERMKMSIKRDVSQFSLPKYEAMLSAIREQFQKEKQMFDELNNLLRETRDNYEARREGEQEQRALNQLVELAQRLNTVINLHNKLLADKLDLQEMVLEALEEGIVSGFRSKVNFEREFLDPVLREQTSLDNVKRLIEPLFSLNIRKRFNIHRAFAPQVVQVQLEETEKVEPDLPTEETETSPDDPKVKYKQIRDGRFTDYLKMVFEPMLSEQTLTLHEMLQALPPERLYDVVNARDFYPFLVQLHQMSPVNFQMDQETRAKILDSDETNLPYLLVQLLNEMPELEVLGTVEISVAHGDPPQTLQLADEAGWTVSNFRFYKEGLYV</sequence>
<evidence type="ECO:0000256" key="1">
    <source>
        <dbReference type="SAM" id="Coils"/>
    </source>
</evidence>